<sequence>MTPMSEFDPPEASLRRLVGRGAAVTGLSQAAQMVIQFTSVLLLARLLSPEDFGLIAMCAPIISLLMMLQDFGLVQATVQKKGLTRSEVNVLFWINLAVSAGLALLLALASPLIASFYQEPRIGPLIAATSVTVLLAGSGAQHVALLNRRMAFGQLAIVSVVNSGMALVGAVAWSLVSPSYWALFFGTLLGLVLSTALAWIFSRWRPTMPRRVEGAGNLLKFGAGITGFNLANFVARNGDNVLIGRAWGELQLGFYDRAYKLLLFPLQQIANPLSKVMVPALSRLEGEPDRYRHAFLRVQNLSLLASLPGVAFMTAMADVLIPFMLGPKWEPSAMIFAALGFAGLVQTLSNPTGWLFISQGRSGDYATWGLVSAVIAVGSFLLGLPYGAFGVAVAYAVSETLKSPILWVVACRKGPIRLGDVVRSCGPMMLAAYGSLAAAWWIKSDLGDGPLQTLTLALALCYIVFILLILPFSSGRSTLREAGALLRQLATRFRRAQA</sequence>
<keyword evidence="5 7" id="KW-1133">Transmembrane helix</keyword>
<feature type="transmembrane region" description="Helical" evidence="7">
    <location>
        <begin position="152"/>
        <end position="175"/>
    </location>
</feature>
<dbReference type="Pfam" id="PF13440">
    <property type="entry name" value="Polysacc_synt_3"/>
    <property type="match status" value="1"/>
</dbReference>
<comment type="subcellular location">
    <subcellularLocation>
        <location evidence="1">Cell membrane</location>
        <topology evidence="1">Multi-pass membrane protein</topology>
    </subcellularLocation>
</comment>
<evidence type="ECO:0000256" key="4">
    <source>
        <dbReference type="ARBA" id="ARBA00022692"/>
    </source>
</evidence>
<dbReference type="OrthoDB" id="9770347at2"/>
<reference evidence="8 9" key="1">
    <citation type="submission" date="2019-06" db="EMBL/GenBank/DDBJ databases">
        <title>YIM 131921 draft genome.</title>
        <authorList>
            <person name="Jiang L."/>
        </authorList>
    </citation>
    <scope>NUCLEOTIDE SEQUENCE [LARGE SCALE GENOMIC DNA]</scope>
    <source>
        <strain evidence="8 9">YIM 131921</strain>
    </source>
</reference>
<dbReference type="EMBL" id="VDFU01000013">
    <property type="protein sequence ID" value="TNC49153.1"/>
    <property type="molecule type" value="Genomic_DNA"/>
</dbReference>
<dbReference type="InterPro" id="IPR050833">
    <property type="entry name" value="Poly_Biosynth_Transport"/>
</dbReference>
<protein>
    <submittedName>
        <fullName evidence="8">Lipopolysaccharide biosynthesis protein</fullName>
    </submittedName>
</protein>
<gene>
    <name evidence="8" type="ORF">FHG66_11930</name>
</gene>
<feature type="transmembrane region" description="Helical" evidence="7">
    <location>
        <begin position="333"/>
        <end position="358"/>
    </location>
</feature>
<evidence type="ECO:0000256" key="3">
    <source>
        <dbReference type="ARBA" id="ARBA00022475"/>
    </source>
</evidence>
<keyword evidence="4 7" id="KW-0812">Transmembrane</keyword>
<keyword evidence="3" id="KW-1003">Cell membrane</keyword>
<organism evidence="8 9">
    <name type="scientific">Rubellimicrobium rubrum</name>
    <dbReference type="NCBI Taxonomy" id="2585369"/>
    <lineage>
        <taxon>Bacteria</taxon>
        <taxon>Pseudomonadati</taxon>
        <taxon>Pseudomonadota</taxon>
        <taxon>Alphaproteobacteria</taxon>
        <taxon>Rhodobacterales</taxon>
        <taxon>Roseobacteraceae</taxon>
        <taxon>Rubellimicrobium</taxon>
    </lineage>
</organism>
<keyword evidence="6 7" id="KW-0472">Membrane</keyword>
<evidence type="ECO:0000256" key="2">
    <source>
        <dbReference type="ARBA" id="ARBA00007430"/>
    </source>
</evidence>
<feature type="transmembrane region" description="Helical" evidence="7">
    <location>
        <begin position="365"/>
        <end position="382"/>
    </location>
</feature>
<evidence type="ECO:0000256" key="5">
    <source>
        <dbReference type="ARBA" id="ARBA00022989"/>
    </source>
</evidence>
<feature type="transmembrane region" description="Helical" evidence="7">
    <location>
        <begin position="52"/>
        <end position="78"/>
    </location>
</feature>
<dbReference type="CDD" id="cd13127">
    <property type="entry name" value="MATE_tuaB_like"/>
    <property type="match status" value="1"/>
</dbReference>
<dbReference type="PANTHER" id="PTHR30250:SF10">
    <property type="entry name" value="LIPOPOLYSACCHARIDE BIOSYNTHESIS PROTEIN WZXC"/>
    <property type="match status" value="1"/>
</dbReference>
<feature type="transmembrane region" description="Helical" evidence="7">
    <location>
        <begin position="454"/>
        <end position="472"/>
    </location>
</feature>
<feature type="transmembrane region" description="Helical" evidence="7">
    <location>
        <begin position="181"/>
        <end position="201"/>
    </location>
</feature>
<dbReference type="GO" id="GO:0005886">
    <property type="term" value="C:plasma membrane"/>
    <property type="evidence" value="ECO:0007669"/>
    <property type="project" value="UniProtKB-SubCell"/>
</dbReference>
<comment type="caution">
    <text evidence="8">The sequence shown here is derived from an EMBL/GenBank/DDBJ whole genome shotgun (WGS) entry which is preliminary data.</text>
</comment>
<name>A0A5C4MWR3_9RHOB</name>
<dbReference type="PANTHER" id="PTHR30250">
    <property type="entry name" value="PST FAMILY PREDICTED COLANIC ACID TRANSPORTER"/>
    <property type="match status" value="1"/>
</dbReference>
<feature type="transmembrane region" description="Helical" evidence="7">
    <location>
        <begin position="122"/>
        <end position="140"/>
    </location>
</feature>
<feature type="transmembrane region" description="Helical" evidence="7">
    <location>
        <begin position="90"/>
        <end position="116"/>
    </location>
</feature>
<evidence type="ECO:0000256" key="1">
    <source>
        <dbReference type="ARBA" id="ARBA00004651"/>
    </source>
</evidence>
<evidence type="ECO:0000256" key="6">
    <source>
        <dbReference type="ARBA" id="ARBA00023136"/>
    </source>
</evidence>
<dbReference type="Proteomes" id="UP000305887">
    <property type="component" value="Unassembled WGS sequence"/>
</dbReference>
<evidence type="ECO:0000256" key="7">
    <source>
        <dbReference type="SAM" id="Phobius"/>
    </source>
</evidence>
<keyword evidence="9" id="KW-1185">Reference proteome</keyword>
<proteinExistence type="inferred from homology"/>
<accession>A0A5C4MWR3</accession>
<feature type="transmembrane region" description="Helical" evidence="7">
    <location>
        <begin position="301"/>
        <end position="321"/>
    </location>
</feature>
<dbReference type="RefSeq" id="WP_139077036.1">
    <property type="nucleotide sequence ID" value="NZ_VDFU01000013.1"/>
</dbReference>
<comment type="similarity">
    <text evidence="2">Belongs to the polysaccharide synthase family.</text>
</comment>
<evidence type="ECO:0000313" key="9">
    <source>
        <dbReference type="Proteomes" id="UP000305887"/>
    </source>
</evidence>
<dbReference type="AlphaFoldDB" id="A0A5C4MWR3"/>
<evidence type="ECO:0000313" key="8">
    <source>
        <dbReference type="EMBL" id="TNC49153.1"/>
    </source>
</evidence>